<evidence type="ECO:0000259" key="1">
    <source>
        <dbReference type="Pfam" id="PF25534"/>
    </source>
</evidence>
<gene>
    <name evidence="2" type="ORF">BDN70DRAFT_684127</name>
</gene>
<comment type="caution">
    <text evidence="2">The sequence shown here is derived from an EMBL/GenBank/DDBJ whole genome shotgun (WGS) entry which is preliminary data.</text>
</comment>
<name>A0A9P6D0U6_9AGAR</name>
<dbReference type="PANTHER" id="PTHR36223:SF1">
    <property type="entry name" value="TRANSCRIPTION ELONGATION FACTOR EAF N-TERMINAL DOMAIN-CONTAINING PROTEIN"/>
    <property type="match status" value="1"/>
</dbReference>
<dbReference type="AlphaFoldDB" id="A0A9P6D0U6"/>
<accession>A0A9P6D0U6</accession>
<dbReference type="InterPro" id="IPR057678">
    <property type="entry name" value="DUF7918"/>
</dbReference>
<feature type="domain" description="DUF7918" evidence="1">
    <location>
        <begin position="23"/>
        <end position="233"/>
    </location>
</feature>
<dbReference type="PANTHER" id="PTHR36223">
    <property type="entry name" value="BETA-LACTAMASE-TYPE TRANSPEPTIDASE FOLD DOMAIN CONTAINING PROTEIN"/>
    <property type="match status" value="1"/>
</dbReference>
<evidence type="ECO:0000313" key="3">
    <source>
        <dbReference type="Proteomes" id="UP000807469"/>
    </source>
</evidence>
<dbReference type="EMBL" id="MU155209">
    <property type="protein sequence ID" value="KAF9479635.1"/>
    <property type="molecule type" value="Genomic_DNA"/>
</dbReference>
<organism evidence="2 3">
    <name type="scientific">Pholiota conissans</name>
    <dbReference type="NCBI Taxonomy" id="109636"/>
    <lineage>
        <taxon>Eukaryota</taxon>
        <taxon>Fungi</taxon>
        <taxon>Dikarya</taxon>
        <taxon>Basidiomycota</taxon>
        <taxon>Agaricomycotina</taxon>
        <taxon>Agaricomycetes</taxon>
        <taxon>Agaricomycetidae</taxon>
        <taxon>Agaricales</taxon>
        <taxon>Agaricineae</taxon>
        <taxon>Strophariaceae</taxon>
        <taxon>Pholiota</taxon>
    </lineage>
</organism>
<dbReference type="Pfam" id="PF25534">
    <property type="entry name" value="DUF7918"/>
    <property type="match status" value="1"/>
</dbReference>
<evidence type="ECO:0000313" key="2">
    <source>
        <dbReference type="EMBL" id="KAF9479635.1"/>
    </source>
</evidence>
<protein>
    <recommendedName>
        <fullName evidence="1">DUF7918 domain-containing protein</fullName>
    </recommendedName>
</protein>
<reference evidence="2" key="1">
    <citation type="submission" date="2020-11" db="EMBL/GenBank/DDBJ databases">
        <authorList>
            <consortium name="DOE Joint Genome Institute"/>
            <person name="Ahrendt S."/>
            <person name="Riley R."/>
            <person name="Andreopoulos W."/>
            <person name="Labutti K."/>
            <person name="Pangilinan J."/>
            <person name="Ruiz-Duenas F.J."/>
            <person name="Barrasa J.M."/>
            <person name="Sanchez-Garcia M."/>
            <person name="Camarero S."/>
            <person name="Miyauchi S."/>
            <person name="Serrano A."/>
            <person name="Linde D."/>
            <person name="Babiker R."/>
            <person name="Drula E."/>
            <person name="Ayuso-Fernandez I."/>
            <person name="Pacheco R."/>
            <person name="Padilla G."/>
            <person name="Ferreira P."/>
            <person name="Barriuso J."/>
            <person name="Kellner H."/>
            <person name="Castanera R."/>
            <person name="Alfaro M."/>
            <person name="Ramirez L."/>
            <person name="Pisabarro A.G."/>
            <person name="Kuo A."/>
            <person name="Tritt A."/>
            <person name="Lipzen A."/>
            <person name="He G."/>
            <person name="Yan M."/>
            <person name="Ng V."/>
            <person name="Cullen D."/>
            <person name="Martin F."/>
            <person name="Rosso M.-N."/>
            <person name="Henrissat B."/>
            <person name="Hibbett D."/>
            <person name="Martinez A.T."/>
            <person name="Grigoriev I.V."/>
        </authorList>
    </citation>
    <scope>NUCLEOTIDE SEQUENCE</scope>
    <source>
        <strain evidence="2">CIRM-BRFM 674</strain>
    </source>
</reference>
<keyword evidence="3" id="KW-1185">Reference proteome</keyword>
<proteinExistence type="predicted"/>
<dbReference type="Proteomes" id="UP000807469">
    <property type="component" value="Unassembled WGS sequence"/>
</dbReference>
<dbReference type="OrthoDB" id="3364132at2759"/>
<sequence length="386" mass="42986">MVLTRRDDSMEHDIPTPWLAYGGFEACITVNNTPVNRFGAKYNSDRGGEATAWIPSEANKNFAIYFHKITLDDHDYSMKLYLDGKKVHCSVLKKTSGTKLYRISCVPVSPTETRDFVFNAIEAPDVDTSLCNTSSRIGEIKLVLQPVEIKKQTKPPASSFSPPLEIDLKPEQGARATVQSDLVHQVGYEPQRPKLPSVITDKWLLFLETGEAVNLAFKYRPLEVLQANGIVPRPSEPVNAAVEAIPIVLKTNDRLTIKLPQKADDTFLSDQKPQKSSSEPQTLQWISSLPSNFAIKQVEKEDRTPIRISKKRTADTSSSTPSTVVNNRAYVLLDPPHPSVAAGSSQITPVAVQNRPKKAKIHHPIPTYPEFFDIDNWYILSAIADL</sequence>